<keyword evidence="2" id="KW-0812">Transmembrane</keyword>
<protein>
    <submittedName>
        <fullName evidence="3">Uncharacterized protein</fullName>
    </submittedName>
</protein>
<feature type="region of interest" description="Disordered" evidence="1">
    <location>
        <begin position="301"/>
        <end position="357"/>
    </location>
</feature>
<dbReference type="AlphaFoldDB" id="A0A0C9YUH0"/>
<reference evidence="4" key="2">
    <citation type="submission" date="2015-01" db="EMBL/GenBank/DDBJ databases">
        <title>Evolutionary Origins and Diversification of the Mycorrhizal Mutualists.</title>
        <authorList>
            <consortium name="DOE Joint Genome Institute"/>
            <consortium name="Mycorrhizal Genomics Consortium"/>
            <person name="Kohler A."/>
            <person name="Kuo A."/>
            <person name="Nagy L.G."/>
            <person name="Floudas D."/>
            <person name="Copeland A."/>
            <person name="Barry K.W."/>
            <person name="Cichocki N."/>
            <person name="Veneault-Fourrey C."/>
            <person name="LaButti K."/>
            <person name="Lindquist E.A."/>
            <person name="Lipzen A."/>
            <person name="Lundell T."/>
            <person name="Morin E."/>
            <person name="Murat C."/>
            <person name="Riley R."/>
            <person name="Ohm R."/>
            <person name="Sun H."/>
            <person name="Tunlid A."/>
            <person name="Henrissat B."/>
            <person name="Grigoriev I.V."/>
            <person name="Hibbett D.S."/>
            <person name="Martin F."/>
        </authorList>
    </citation>
    <scope>NUCLEOTIDE SEQUENCE [LARGE SCALE GENOMIC DNA]</scope>
    <source>
        <strain evidence="4">441</strain>
    </source>
</reference>
<keyword evidence="4" id="KW-1185">Reference proteome</keyword>
<proteinExistence type="predicted"/>
<evidence type="ECO:0000313" key="3">
    <source>
        <dbReference type="EMBL" id="KIK28645.1"/>
    </source>
</evidence>
<sequence length="357" mass="37953">MTRSLLLSLIGPRRTYKTCTANAVLHITVLKTVSSLILPIAGHWVGYLVSGRRSKFFIPGLTPSMSIIREMLAIRHMGRVWLGFLFLVTLPSYARDESVYEGPCLPITLGSWLYEFGEDALVCDPCCVVILPVDNPTLSVTVASLPSATSLSSSLRPASTSSLSASTTSALYALTTPFITLHSTGPGTYFGQVQESGSNPGCAGSQSLAFTALSPITFPPTLTPSPVSSPLPASTTPYMVTLPNDANVRMSKPSATVIAVISIASFLGLASLVLAALLYARARRSQQHSRIRVSDSEVGNLNMSKDWTAPGETPPRPRNPYEGFIPSHVPLLPPDPGPPVIHVTASSPGLQAPIERS</sequence>
<evidence type="ECO:0000256" key="2">
    <source>
        <dbReference type="SAM" id="Phobius"/>
    </source>
</evidence>
<keyword evidence="2" id="KW-0472">Membrane</keyword>
<keyword evidence="2" id="KW-1133">Transmembrane helix</keyword>
<gene>
    <name evidence="3" type="ORF">PISMIDRAFT_591155</name>
</gene>
<dbReference type="Proteomes" id="UP000054018">
    <property type="component" value="Unassembled WGS sequence"/>
</dbReference>
<organism evidence="3 4">
    <name type="scientific">Pisolithus microcarpus 441</name>
    <dbReference type="NCBI Taxonomy" id="765257"/>
    <lineage>
        <taxon>Eukaryota</taxon>
        <taxon>Fungi</taxon>
        <taxon>Dikarya</taxon>
        <taxon>Basidiomycota</taxon>
        <taxon>Agaricomycotina</taxon>
        <taxon>Agaricomycetes</taxon>
        <taxon>Agaricomycetidae</taxon>
        <taxon>Boletales</taxon>
        <taxon>Sclerodermatineae</taxon>
        <taxon>Pisolithaceae</taxon>
        <taxon>Pisolithus</taxon>
    </lineage>
</organism>
<feature type="transmembrane region" description="Helical" evidence="2">
    <location>
        <begin position="257"/>
        <end position="280"/>
    </location>
</feature>
<reference evidence="3 4" key="1">
    <citation type="submission" date="2014-04" db="EMBL/GenBank/DDBJ databases">
        <authorList>
            <consortium name="DOE Joint Genome Institute"/>
            <person name="Kuo A."/>
            <person name="Kohler A."/>
            <person name="Costa M.D."/>
            <person name="Nagy L.G."/>
            <person name="Floudas D."/>
            <person name="Copeland A."/>
            <person name="Barry K.W."/>
            <person name="Cichocki N."/>
            <person name="Veneault-Fourrey C."/>
            <person name="LaButti K."/>
            <person name="Lindquist E.A."/>
            <person name="Lipzen A."/>
            <person name="Lundell T."/>
            <person name="Morin E."/>
            <person name="Murat C."/>
            <person name="Sun H."/>
            <person name="Tunlid A."/>
            <person name="Henrissat B."/>
            <person name="Grigoriev I.V."/>
            <person name="Hibbett D.S."/>
            <person name="Martin F."/>
            <person name="Nordberg H.P."/>
            <person name="Cantor M.N."/>
            <person name="Hua S.X."/>
        </authorList>
    </citation>
    <scope>NUCLEOTIDE SEQUENCE [LARGE SCALE GENOMIC DNA]</scope>
    <source>
        <strain evidence="3 4">441</strain>
    </source>
</reference>
<dbReference type="STRING" id="765257.A0A0C9YUH0"/>
<accession>A0A0C9YUH0</accession>
<evidence type="ECO:0000313" key="4">
    <source>
        <dbReference type="Proteomes" id="UP000054018"/>
    </source>
</evidence>
<dbReference type="EMBL" id="KN833692">
    <property type="protein sequence ID" value="KIK28645.1"/>
    <property type="molecule type" value="Genomic_DNA"/>
</dbReference>
<evidence type="ECO:0000256" key="1">
    <source>
        <dbReference type="SAM" id="MobiDB-lite"/>
    </source>
</evidence>
<dbReference type="OrthoDB" id="2689960at2759"/>
<name>A0A0C9YUH0_9AGAM</name>
<dbReference type="HOGENOM" id="CLU_776390_0_0_1"/>